<evidence type="ECO:0000313" key="1">
    <source>
        <dbReference type="EMBL" id="XBU16493.1"/>
    </source>
</evidence>
<organism evidence="1">
    <name type="scientific">Acinetobacter sp. A1-4-2</name>
    <dbReference type="NCBI Taxonomy" id="3156489"/>
    <lineage>
        <taxon>Bacteria</taxon>
        <taxon>Pseudomonadati</taxon>
        <taxon>Pseudomonadota</taxon>
        <taxon>Gammaproteobacteria</taxon>
        <taxon>Moraxellales</taxon>
        <taxon>Moraxellaceae</taxon>
        <taxon>Acinetobacter</taxon>
    </lineage>
</organism>
<sequence>MKMKISSVETHKCTHTYRFEQRELERLALEKVATELGLDLTHSCLKAESRIVPNSQGINPTLYECEIRIEESLDCKE</sequence>
<accession>A0AAU7SZ92</accession>
<protein>
    <submittedName>
        <fullName evidence="1">Uncharacterized protein</fullName>
    </submittedName>
</protein>
<name>A0AAU7SZ92_9GAMM</name>
<dbReference type="AlphaFoldDB" id="A0AAU7SZ92"/>
<reference evidence="1" key="1">
    <citation type="submission" date="2024-06" db="EMBL/GenBank/DDBJ databases">
        <authorList>
            <person name="Song Z."/>
        </authorList>
    </citation>
    <scope>NUCLEOTIDE SEQUENCE</scope>
    <source>
        <strain evidence="1">A1-4-2</strain>
    </source>
</reference>
<dbReference type="EMBL" id="CP157981">
    <property type="protein sequence ID" value="XBU16493.1"/>
    <property type="molecule type" value="Genomic_DNA"/>
</dbReference>
<gene>
    <name evidence="1" type="ORF">ABJ384_04835</name>
</gene>
<dbReference type="RefSeq" id="WP_349929167.1">
    <property type="nucleotide sequence ID" value="NZ_CP157981.1"/>
</dbReference>
<proteinExistence type="predicted"/>